<feature type="compositionally biased region" description="Basic and acidic residues" evidence="1">
    <location>
        <begin position="119"/>
        <end position="135"/>
    </location>
</feature>
<dbReference type="OrthoDB" id="7487540at2759"/>
<protein>
    <submittedName>
        <fullName evidence="3">Uncharacterized protein</fullName>
    </submittedName>
</protein>
<accession>A0A8S1B127</accession>
<dbReference type="Proteomes" id="UP000494106">
    <property type="component" value="Unassembled WGS sequence"/>
</dbReference>
<feature type="chain" id="PRO_5035825530" evidence="2">
    <location>
        <begin position="22"/>
        <end position="135"/>
    </location>
</feature>
<organism evidence="3 4">
    <name type="scientific">Arctia plantaginis</name>
    <name type="common">Wood tiger moth</name>
    <name type="synonym">Phalaena plantaginis</name>
    <dbReference type="NCBI Taxonomy" id="874455"/>
    <lineage>
        <taxon>Eukaryota</taxon>
        <taxon>Metazoa</taxon>
        <taxon>Ecdysozoa</taxon>
        <taxon>Arthropoda</taxon>
        <taxon>Hexapoda</taxon>
        <taxon>Insecta</taxon>
        <taxon>Pterygota</taxon>
        <taxon>Neoptera</taxon>
        <taxon>Endopterygota</taxon>
        <taxon>Lepidoptera</taxon>
        <taxon>Glossata</taxon>
        <taxon>Ditrysia</taxon>
        <taxon>Noctuoidea</taxon>
        <taxon>Erebidae</taxon>
        <taxon>Arctiinae</taxon>
        <taxon>Arctia</taxon>
    </lineage>
</organism>
<evidence type="ECO:0000256" key="2">
    <source>
        <dbReference type="SAM" id="SignalP"/>
    </source>
</evidence>
<sequence length="135" mass="15283">MKFKTILIPILFLSGSGSVHCKVWQFGKDAPYSEVLYRGSGTISASEKIKHIHMSIPECHNVKLLRVEVQNFLAHANTTFDEDTNVVTISYKPWQFSESKYDISAKGVKDSECEPLDEENNHTDPNDHSAFSEHL</sequence>
<keyword evidence="2" id="KW-0732">Signal</keyword>
<dbReference type="AlphaFoldDB" id="A0A8S1B127"/>
<proteinExistence type="predicted"/>
<name>A0A8S1B127_ARCPL</name>
<feature type="region of interest" description="Disordered" evidence="1">
    <location>
        <begin position="110"/>
        <end position="135"/>
    </location>
</feature>
<evidence type="ECO:0000256" key="1">
    <source>
        <dbReference type="SAM" id="MobiDB-lite"/>
    </source>
</evidence>
<comment type="caution">
    <text evidence="3">The sequence shown here is derived from an EMBL/GenBank/DDBJ whole genome shotgun (WGS) entry which is preliminary data.</text>
</comment>
<keyword evidence="4" id="KW-1185">Reference proteome</keyword>
<feature type="signal peptide" evidence="2">
    <location>
        <begin position="1"/>
        <end position="21"/>
    </location>
</feature>
<gene>
    <name evidence="3" type="ORF">APLA_LOCUS14723</name>
</gene>
<dbReference type="EMBL" id="CADEBC010000570">
    <property type="protein sequence ID" value="CAB3255141.1"/>
    <property type="molecule type" value="Genomic_DNA"/>
</dbReference>
<reference evidence="3 4" key="1">
    <citation type="submission" date="2020-04" db="EMBL/GenBank/DDBJ databases">
        <authorList>
            <person name="Wallbank WR R."/>
            <person name="Pardo Diaz C."/>
            <person name="Kozak K."/>
            <person name="Martin S."/>
            <person name="Jiggins C."/>
            <person name="Moest M."/>
            <person name="Warren A I."/>
            <person name="Byers J.R.P. K."/>
            <person name="Montejo-Kovacevich G."/>
            <person name="Yen C E."/>
        </authorList>
    </citation>
    <scope>NUCLEOTIDE SEQUENCE [LARGE SCALE GENOMIC DNA]</scope>
</reference>
<evidence type="ECO:0000313" key="3">
    <source>
        <dbReference type="EMBL" id="CAB3255141.1"/>
    </source>
</evidence>
<evidence type="ECO:0000313" key="4">
    <source>
        <dbReference type="Proteomes" id="UP000494106"/>
    </source>
</evidence>